<keyword evidence="1" id="KW-1133">Transmembrane helix</keyword>
<dbReference type="EMBL" id="JAGBKN010000006">
    <property type="protein sequence ID" value="MBO1516570.1"/>
    <property type="molecule type" value="Genomic_DNA"/>
</dbReference>
<proteinExistence type="predicted"/>
<keyword evidence="3" id="KW-1185">Reference proteome</keyword>
<evidence type="ECO:0000256" key="1">
    <source>
        <dbReference type="SAM" id="Phobius"/>
    </source>
</evidence>
<dbReference type="Proteomes" id="UP000664161">
    <property type="component" value="Unassembled WGS sequence"/>
</dbReference>
<reference evidence="2 3" key="1">
    <citation type="submission" date="2021-03" db="EMBL/GenBank/DDBJ databases">
        <authorList>
            <person name="Shang D.-D."/>
            <person name="Du Z.-J."/>
            <person name="Chen G.-J."/>
        </authorList>
    </citation>
    <scope>NUCLEOTIDE SEQUENCE [LARGE SCALE GENOMIC DNA]</scope>
    <source>
        <strain evidence="2 3">F2608</strain>
    </source>
</reference>
<feature type="transmembrane region" description="Helical" evidence="1">
    <location>
        <begin position="6"/>
        <end position="22"/>
    </location>
</feature>
<dbReference type="AlphaFoldDB" id="A0AAW4IVD1"/>
<name>A0AAW4IVD1_9GAMM</name>
<sequence>MSDYLTVFSIALAVIFFHFQNLKTKQHRCLDEVVNRLDIITTIALNSCNTHPYSRSQGEYDFNSKILRKSIDKFKSNAPTLLLKKHEFDTLSKECIELLEYIEMHTPVESPENIETDTDGKMINKLHTTIKVHMLANKIVSRIYKLV</sequence>
<keyword evidence="1" id="KW-0812">Transmembrane</keyword>
<protein>
    <submittedName>
        <fullName evidence="2">Uncharacterized protein</fullName>
    </submittedName>
</protein>
<accession>A0AAW4IVD1</accession>
<dbReference type="RefSeq" id="WP_207969323.1">
    <property type="nucleotide sequence ID" value="NZ_JAGBKN010000006.1"/>
</dbReference>
<comment type="caution">
    <text evidence="2">The sequence shown here is derived from an EMBL/GenBank/DDBJ whole genome shotgun (WGS) entry which is preliminary data.</text>
</comment>
<keyword evidence="1" id="KW-0472">Membrane</keyword>
<organism evidence="2 3">
    <name type="scientific">Psychrobacter halodurans</name>
    <dbReference type="NCBI Taxonomy" id="2818439"/>
    <lineage>
        <taxon>Bacteria</taxon>
        <taxon>Pseudomonadati</taxon>
        <taxon>Pseudomonadota</taxon>
        <taxon>Gammaproteobacteria</taxon>
        <taxon>Moraxellales</taxon>
        <taxon>Moraxellaceae</taxon>
        <taxon>Psychrobacter</taxon>
    </lineage>
</organism>
<gene>
    <name evidence="2" type="ORF">J3491_04375</name>
</gene>
<evidence type="ECO:0000313" key="2">
    <source>
        <dbReference type="EMBL" id="MBO1516570.1"/>
    </source>
</evidence>
<evidence type="ECO:0000313" key="3">
    <source>
        <dbReference type="Proteomes" id="UP000664161"/>
    </source>
</evidence>